<keyword evidence="2" id="KW-1185">Reference proteome</keyword>
<dbReference type="EMBL" id="JFHD01000016">
    <property type="protein sequence ID" value="KDR28876.1"/>
    <property type="molecule type" value="Genomic_DNA"/>
</dbReference>
<accession>A0A656QGC2</accession>
<evidence type="ECO:0000313" key="2">
    <source>
        <dbReference type="Proteomes" id="UP000027451"/>
    </source>
</evidence>
<proteinExistence type="predicted"/>
<evidence type="ECO:0000313" key="1">
    <source>
        <dbReference type="EMBL" id="KDR28876.1"/>
    </source>
</evidence>
<organism evidence="1 2">
    <name type="scientific">Caballeronia zhejiangensis</name>
    <dbReference type="NCBI Taxonomy" id="871203"/>
    <lineage>
        <taxon>Bacteria</taxon>
        <taxon>Pseudomonadati</taxon>
        <taxon>Pseudomonadota</taxon>
        <taxon>Betaproteobacteria</taxon>
        <taxon>Burkholderiales</taxon>
        <taxon>Burkholderiaceae</taxon>
        <taxon>Caballeronia</taxon>
    </lineage>
</organism>
<comment type="caution">
    <text evidence="1">The sequence shown here is derived from an EMBL/GenBank/DDBJ whole genome shotgun (WGS) entry which is preliminary data.</text>
</comment>
<sequence length="86" mass="9801">MSATGSYITGAPASRKGRVVCVPDTRDDIAVDRDTLRWDSVNGKVTIYQRNEHMQGRRGQILHILLGFRRAGFIRRSRRQTLEGMK</sequence>
<dbReference type="Proteomes" id="UP000027451">
    <property type="component" value="Unassembled WGS sequence"/>
</dbReference>
<gene>
    <name evidence="1" type="ORF">BG60_09070</name>
</gene>
<dbReference type="AlphaFoldDB" id="A0A656QGC2"/>
<reference evidence="1 2" key="1">
    <citation type="submission" date="2014-03" db="EMBL/GenBank/DDBJ databases">
        <title>Draft Genome Sequences of Four Burkholderia Strains.</title>
        <authorList>
            <person name="Liu X.Y."/>
            <person name="Li C.X."/>
            <person name="Xu J.H."/>
        </authorList>
    </citation>
    <scope>NUCLEOTIDE SEQUENCE [LARGE SCALE GENOMIC DNA]</scope>
    <source>
        <strain evidence="1 2">OP-1</strain>
    </source>
</reference>
<protein>
    <submittedName>
        <fullName evidence="1">Uncharacterized protein</fullName>
    </submittedName>
</protein>
<name>A0A656QGC2_9BURK</name>